<dbReference type="PRINTS" id="PR00040">
    <property type="entry name" value="HTHMERR"/>
</dbReference>
<dbReference type="Proteomes" id="UP000289996">
    <property type="component" value="Unassembled WGS sequence"/>
</dbReference>
<dbReference type="RefSeq" id="WP_130843559.1">
    <property type="nucleotide sequence ID" value="NZ_BJDY01000002.1"/>
</dbReference>
<keyword evidence="4" id="KW-1185">Reference proteome</keyword>
<evidence type="ECO:0000256" key="1">
    <source>
        <dbReference type="ARBA" id="ARBA00023125"/>
    </source>
</evidence>
<gene>
    <name evidence="3" type="ORF">MUDAN_MDHGFNIF_03174</name>
</gene>
<dbReference type="CDD" id="cd01109">
    <property type="entry name" value="HTH_YyaN"/>
    <property type="match status" value="1"/>
</dbReference>
<evidence type="ECO:0000259" key="2">
    <source>
        <dbReference type="PROSITE" id="PS50937"/>
    </source>
</evidence>
<organism evidence="3 4">
    <name type="scientific">Lactiplantibacillus mudanjiangensis</name>
    <dbReference type="NCBI Taxonomy" id="1296538"/>
    <lineage>
        <taxon>Bacteria</taxon>
        <taxon>Bacillati</taxon>
        <taxon>Bacillota</taxon>
        <taxon>Bacilli</taxon>
        <taxon>Lactobacillales</taxon>
        <taxon>Lactobacillaceae</taxon>
        <taxon>Lactiplantibacillus</taxon>
    </lineage>
</organism>
<feature type="domain" description="HTH merR-type" evidence="2">
    <location>
        <begin position="1"/>
        <end position="69"/>
    </location>
</feature>
<dbReference type="AlphaFoldDB" id="A0A660DYC7"/>
<evidence type="ECO:0000313" key="4">
    <source>
        <dbReference type="Proteomes" id="UP000289996"/>
    </source>
</evidence>
<dbReference type="SMART" id="SM00422">
    <property type="entry name" value="HTH_MERR"/>
    <property type="match status" value="1"/>
</dbReference>
<name>A0A660DYC7_9LACO</name>
<protein>
    <submittedName>
        <fullName evidence="3">MerR family transcriptional regulator [Lactobacillus paracollinoides]</fullName>
    </submittedName>
</protein>
<accession>A0A660DYC7</accession>
<dbReference type="GO" id="GO:0003677">
    <property type="term" value="F:DNA binding"/>
    <property type="evidence" value="ECO:0007669"/>
    <property type="project" value="UniProtKB-KW"/>
</dbReference>
<reference evidence="3 4" key="1">
    <citation type="submission" date="2018-11" db="EMBL/GenBank/DDBJ databases">
        <authorList>
            <person name="Wuyts S."/>
        </authorList>
    </citation>
    <scope>NUCLEOTIDE SEQUENCE [LARGE SCALE GENOMIC DNA]</scope>
    <source>
        <strain evidence="3">Lactobacillus mudanjiangensis AMBF249</strain>
    </source>
</reference>
<dbReference type="PANTHER" id="PTHR30204">
    <property type="entry name" value="REDOX-CYCLING DRUG-SENSING TRANSCRIPTIONAL ACTIVATOR SOXR"/>
    <property type="match status" value="1"/>
</dbReference>
<dbReference type="Pfam" id="PF13411">
    <property type="entry name" value="MerR_1"/>
    <property type="match status" value="1"/>
</dbReference>
<dbReference type="InterPro" id="IPR009061">
    <property type="entry name" value="DNA-bd_dom_put_sf"/>
</dbReference>
<dbReference type="GO" id="GO:0003700">
    <property type="term" value="F:DNA-binding transcription factor activity"/>
    <property type="evidence" value="ECO:0007669"/>
    <property type="project" value="InterPro"/>
</dbReference>
<dbReference type="SUPFAM" id="SSF46955">
    <property type="entry name" value="Putative DNA-binding domain"/>
    <property type="match status" value="1"/>
</dbReference>
<evidence type="ECO:0000313" key="3">
    <source>
        <dbReference type="EMBL" id="VDG28768.1"/>
    </source>
</evidence>
<dbReference type="EMBL" id="UYIG01000123">
    <property type="protein sequence ID" value="VDG28768.1"/>
    <property type="molecule type" value="Genomic_DNA"/>
</dbReference>
<sequence>MNIKTASEKTGVSSAAIRYYENEGLIPPIDRTAVGNRDIDDRIIRRIQFVTQMRSAGMSIDSLRQYIDLFDSPEETSEAEQTLLREQLTEMEAKRDDLQVAIDHLHDKLDHFYEHMQATADELHELDRQHAEKSES</sequence>
<dbReference type="InterPro" id="IPR000551">
    <property type="entry name" value="MerR-type_HTH_dom"/>
</dbReference>
<dbReference type="PROSITE" id="PS50937">
    <property type="entry name" value="HTH_MERR_2"/>
    <property type="match status" value="1"/>
</dbReference>
<dbReference type="OrthoDB" id="9811174at2"/>
<dbReference type="InterPro" id="IPR047057">
    <property type="entry name" value="MerR_fam"/>
</dbReference>
<dbReference type="PANTHER" id="PTHR30204:SF98">
    <property type="entry name" value="HTH-TYPE TRANSCRIPTIONAL REGULATOR ADHR"/>
    <property type="match status" value="1"/>
</dbReference>
<keyword evidence="1" id="KW-0238">DNA-binding</keyword>
<proteinExistence type="predicted"/>
<dbReference type="Gene3D" id="1.10.1660.10">
    <property type="match status" value="1"/>
</dbReference>